<reference evidence="2" key="1">
    <citation type="submission" date="2002-12" db="EMBL/GenBank/DDBJ databases">
        <title>Oryza sativa nipponbare(GA3) genomic DNA, chromosome 2, PAC clone:P0020D05.</title>
        <authorList>
            <person name="Sasaki T."/>
            <person name="Matsumoto T."/>
            <person name="Katayose Y."/>
        </authorList>
    </citation>
    <scope>NUCLEOTIDE SEQUENCE</scope>
</reference>
<feature type="compositionally biased region" description="Basic residues" evidence="1">
    <location>
        <begin position="68"/>
        <end position="85"/>
    </location>
</feature>
<feature type="region of interest" description="Disordered" evidence="1">
    <location>
        <begin position="68"/>
        <end position="138"/>
    </location>
</feature>
<gene>
    <name evidence="2" type="ORF">P0020D05.35</name>
    <name evidence="3" type="ORF">P0025F02.6</name>
</gene>
<protein>
    <submittedName>
        <fullName evidence="3">Uncharacterized protein</fullName>
    </submittedName>
</protein>
<feature type="compositionally biased region" description="Low complexity" evidence="1">
    <location>
        <begin position="86"/>
        <end position="100"/>
    </location>
</feature>
<evidence type="ECO:0000313" key="4">
    <source>
        <dbReference type="Proteomes" id="UP000000763"/>
    </source>
</evidence>
<organism evidence="3 4">
    <name type="scientific">Oryza sativa subsp. japonica</name>
    <name type="common">Rice</name>
    <dbReference type="NCBI Taxonomy" id="39947"/>
    <lineage>
        <taxon>Eukaryota</taxon>
        <taxon>Viridiplantae</taxon>
        <taxon>Streptophyta</taxon>
        <taxon>Embryophyta</taxon>
        <taxon>Tracheophyta</taxon>
        <taxon>Spermatophyta</taxon>
        <taxon>Magnoliopsida</taxon>
        <taxon>Liliopsida</taxon>
        <taxon>Poales</taxon>
        <taxon>Poaceae</taxon>
        <taxon>BOP clade</taxon>
        <taxon>Oryzoideae</taxon>
        <taxon>Oryzeae</taxon>
        <taxon>Oryzinae</taxon>
        <taxon>Oryza</taxon>
        <taxon>Oryza sativa</taxon>
    </lineage>
</organism>
<sequence length="154" mass="17270">MGWDEPTFRGVWFRGEWDELVPREEYSSQIRDQLIRPKLADKLVPPGTSERRDDAARALTLLALRRRRRAHRRRRRQARQRRWRQARATTADSTAAVGDRLGSGGVRGLGGAGSCGGEGGGAGSDNGEGSGGGRWLERRWKAPGRRIRRWGGLR</sequence>
<proteinExistence type="predicted"/>
<dbReference type="AlphaFoldDB" id="Q6YTG1"/>
<name>Q6YTG1_ORYSJ</name>
<dbReference type="Proteomes" id="UP000000763">
    <property type="component" value="Chromosome 2"/>
</dbReference>
<evidence type="ECO:0000313" key="3">
    <source>
        <dbReference type="EMBL" id="BAD17776.1"/>
    </source>
</evidence>
<feature type="compositionally biased region" description="Gly residues" evidence="1">
    <location>
        <begin position="101"/>
        <end position="134"/>
    </location>
</feature>
<reference evidence="4" key="3">
    <citation type="journal article" date="2005" name="Nature">
        <title>The map-based sequence of the rice genome.</title>
        <authorList>
            <consortium name="International rice genome sequencing project (IRGSP)"/>
            <person name="Matsumoto T."/>
            <person name="Wu J."/>
            <person name="Kanamori H."/>
            <person name="Katayose Y."/>
            <person name="Fujisawa M."/>
            <person name="Namiki N."/>
            <person name="Mizuno H."/>
            <person name="Yamamoto K."/>
            <person name="Antonio B.A."/>
            <person name="Baba T."/>
            <person name="Sakata K."/>
            <person name="Nagamura Y."/>
            <person name="Aoki H."/>
            <person name="Arikawa K."/>
            <person name="Arita K."/>
            <person name="Bito T."/>
            <person name="Chiden Y."/>
            <person name="Fujitsuka N."/>
            <person name="Fukunaka R."/>
            <person name="Hamada M."/>
            <person name="Harada C."/>
            <person name="Hayashi A."/>
            <person name="Hijishita S."/>
            <person name="Honda M."/>
            <person name="Hosokawa S."/>
            <person name="Ichikawa Y."/>
            <person name="Idonuma A."/>
            <person name="Iijima M."/>
            <person name="Ikeda M."/>
            <person name="Ikeno M."/>
            <person name="Ito K."/>
            <person name="Ito S."/>
            <person name="Ito T."/>
            <person name="Ito Y."/>
            <person name="Ito Y."/>
            <person name="Iwabuchi A."/>
            <person name="Kamiya K."/>
            <person name="Karasawa W."/>
            <person name="Kurita K."/>
            <person name="Katagiri S."/>
            <person name="Kikuta A."/>
            <person name="Kobayashi H."/>
            <person name="Kobayashi N."/>
            <person name="Machita K."/>
            <person name="Maehara T."/>
            <person name="Masukawa M."/>
            <person name="Mizubayashi T."/>
            <person name="Mukai Y."/>
            <person name="Nagasaki H."/>
            <person name="Nagata Y."/>
            <person name="Naito S."/>
            <person name="Nakashima M."/>
            <person name="Nakama Y."/>
            <person name="Nakamichi Y."/>
            <person name="Nakamura M."/>
            <person name="Meguro A."/>
            <person name="Negishi M."/>
            <person name="Ohta I."/>
            <person name="Ohta T."/>
            <person name="Okamoto M."/>
            <person name="Ono N."/>
            <person name="Saji S."/>
            <person name="Sakaguchi M."/>
            <person name="Sakai K."/>
            <person name="Shibata M."/>
            <person name="Shimokawa T."/>
            <person name="Song J."/>
            <person name="Takazaki Y."/>
            <person name="Terasawa K."/>
            <person name="Tsugane M."/>
            <person name="Tsuji K."/>
            <person name="Ueda S."/>
            <person name="Waki K."/>
            <person name="Yamagata H."/>
            <person name="Yamamoto M."/>
            <person name="Yamamoto S."/>
            <person name="Yamane H."/>
            <person name="Yoshiki S."/>
            <person name="Yoshihara R."/>
            <person name="Yukawa K."/>
            <person name="Zhong H."/>
            <person name="Yano M."/>
            <person name="Yuan Q."/>
            <person name="Ouyang S."/>
            <person name="Liu J."/>
            <person name="Jones K.M."/>
            <person name="Gansberger K."/>
            <person name="Moffat K."/>
            <person name="Hill J."/>
            <person name="Bera J."/>
            <person name="Fadrosh D."/>
            <person name="Jin S."/>
            <person name="Johri S."/>
            <person name="Kim M."/>
            <person name="Overton L."/>
            <person name="Reardon M."/>
            <person name="Tsitrin T."/>
            <person name="Vuong H."/>
            <person name="Weaver B."/>
            <person name="Ciecko A."/>
            <person name="Tallon L."/>
            <person name="Jackson J."/>
            <person name="Pai G."/>
            <person name="Aken S.V."/>
            <person name="Utterback T."/>
            <person name="Reidmuller S."/>
            <person name="Feldblyum T."/>
            <person name="Hsiao J."/>
            <person name="Zismann V."/>
            <person name="Iobst S."/>
            <person name="de Vazeille A.R."/>
            <person name="Buell C.R."/>
            <person name="Ying K."/>
            <person name="Li Y."/>
            <person name="Lu T."/>
            <person name="Huang Y."/>
            <person name="Zhao Q."/>
            <person name="Feng Q."/>
            <person name="Zhang L."/>
            <person name="Zhu J."/>
            <person name="Weng Q."/>
            <person name="Mu J."/>
            <person name="Lu Y."/>
            <person name="Fan D."/>
            <person name="Liu Y."/>
            <person name="Guan J."/>
            <person name="Zhang Y."/>
            <person name="Yu S."/>
            <person name="Liu X."/>
            <person name="Zhang Y."/>
            <person name="Hong G."/>
            <person name="Han B."/>
            <person name="Choisne N."/>
            <person name="Demange N."/>
            <person name="Orjeda G."/>
            <person name="Samain S."/>
            <person name="Cattolico L."/>
            <person name="Pelletier E."/>
            <person name="Couloux A."/>
            <person name="Segurens B."/>
            <person name="Wincker P."/>
            <person name="D'Hont A."/>
            <person name="Scarpelli C."/>
            <person name="Weissenbach J."/>
            <person name="Salanoubat M."/>
            <person name="Quetier F."/>
            <person name="Yu Y."/>
            <person name="Kim H.R."/>
            <person name="Rambo T."/>
            <person name="Currie J."/>
            <person name="Collura K."/>
            <person name="Luo M."/>
            <person name="Yang T."/>
            <person name="Ammiraju J.S.S."/>
            <person name="Engler F."/>
            <person name="Soderlund C."/>
            <person name="Wing R.A."/>
            <person name="Palmer L.E."/>
            <person name="de la Bastide M."/>
            <person name="Spiegel L."/>
            <person name="Nascimento L."/>
            <person name="Zutavern T."/>
            <person name="O'Shaughnessy A."/>
            <person name="Dike S."/>
            <person name="Dedhia N."/>
            <person name="Preston R."/>
            <person name="Balija V."/>
            <person name="McCombie W.R."/>
            <person name="Chow T."/>
            <person name="Chen H."/>
            <person name="Chung M."/>
            <person name="Chen C."/>
            <person name="Shaw J."/>
            <person name="Wu H."/>
            <person name="Hsiao K."/>
            <person name="Chao Y."/>
            <person name="Chu M."/>
            <person name="Cheng C."/>
            <person name="Hour A."/>
            <person name="Lee P."/>
            <person name="Lin S."/>
            <person name="Lin Y."/>
            <person name="Liou J."/>
            <person name="Liu S."/>
            <person name="Hsing Y."/>
            <person name="Raghuvanshi S."/>
            <person name="Mohanty A."/>
            <person name="Bharti A.K."/>
            <person name="Gaur A."/>
            <person name="Gupta V."/>
            <person name="Kumar D."/>
            <person name="Ravi V."/>
            <person name="Vij S."/>
            <person name="Kapur A."/>
            <person name="Khurana P."/>
            <person name="Khurana P."/>
            <person name="Khurana J.P."/>
            <person name="Tyagi A.K."/>
            <person name="Gaikwad K."/>
            <person name="Singh A."/>
            <person name="Dalal V."/>
            <person name="Srivastava S."/>
            <person name="Dixit A."/>
            <person name="Pal A.K."/>
            <person name="Ghazi I.A."/>
            <person name="Yadav M."/>
            <person name="Pandit A."/>
            <person name="Bhargava A."/>
            <person name="Sureshbabu K."/>
            <person name="Batra K."/>
            <person name="Sharma T.R."/>
            <person name="Mohapatra T."/>
            <person name="Singh N.K."/>
            <person name="Messing J."/>
            <person name="Nelson A.B."/>
            <person name="Fuks G."/>
            <person name="Kavchok S."/>
            <person name="Keizer G."/>
            <person name="Linton E."/>
            <person name="Llaca V."/>
            <person name="Song R."/>
            <person name="Tanyolac B."/>
            <person name="Young S."/>
            <person name="Ho-Il K."/>
            <person name="Hahn J.H."/>
            <person name="Sangsakoo G."/>
            <person name="Vanavichit A."/>
            <person name="de Mattos Luiz.A.T."/>
            <person name="Zimmer P.D."/>
            <person name="Malone G."/>
            <person name="Dellagostin O."/>
            <person name="de Oliveira A.C."/>
            <person name="Bevan M."/>
            <person name="Bancroft I."/>
            <person name="Minx P."/>
            <person name="Cordum H."/>
            <person name="Wilson R."/>
            <person name="Cheng Z."/>
            <person name="Jin W."/>
            <person name="Jiang J."/>
            <person name="Leong S.A."/>
            <person name="Iwama H."/>
            <person name="Gojobori T."/>
            <person name="Itoh T."/>
            <person name="Niimura Y."/>
            <person name="Fujii Y."/>
            <person name="Habara T."/>
            <person name="Sakai H."/>
            <person name="Sato Y."/>
            <person name="Wilson G."/>
            <person name="Kumar K."/>
            <person name="McCouch S."/>
            <person name="Juretic N."/>
            <person name="Hoen D."/>
            <person name="Wright S."/>
            <person name="Bruskiewich R."/>
            <person name="Bureau T."/>
            <person name="Miyao A."/>
            <person name="Hirochika H."/>
            <person name="Nishikawa T."/>
            <person name="Kadowaki K."/>
            <person name="Sugiura M."/>
            <person name="Burr B."/>
            <person name="Sasaki T."/>
        </authorList>
    </citation>
    <scope>NUCLEOTIDE SEQUENCE [LARGE SCALE GENOMIC DNA]</scope>
    <source>
        <strain evidence="4">cv. Nipponbare</strain>
    </source>
</reference>
<evidence type="ECO:0000313" key="2">
    <source>
        <dbReference type="EMBL" id="BAD17768.1"/>
    </source>
</evidence>
<reference evidence="3" key="2">
    <citation type="submission" date="2002-12" db="EMBL/GenBank/DDBJ databases">
        <title>Oryza sativa nipponbare(GA3) genomic DNA, chromosome 2, PAC clone:P0025F02.</title>
        <authorList>
            <person name="Sasaki T."/>
            <person name="Matsumoto T."/>
            <person name="Katayose Y."/>
        </authorList>
    </citation>
    <scope>NUCLEOTIDE SEQUENCE</scope>
</reference>
<dbReference type="EMBL" id="AP006069">
    <property type="protein sequence ID" value="BAD17776.1"/>
    <property type="molecule type" value="Genomic_DNA"/>
</dbReference>
<dbReference type="EMBL" id="AP006068">
    <property type="protein sequence ID" value="BAD17768.1"/>
    <property type="molecule type" value="Genomic_DNA"/>
</dbReference>
<accession>Q6YTG1</accession>
<evidence type="ECO:0000256" key="1">
    <source>
        <dbReference type="SAM" id="MobiDB-lite"/>
    </source>
</evidence>
<reference evidence="4" key="4">
    <citation type="journal article" date="2008" name="Nucleic Acids Res.">
        <title>The rice annotation project database (RAP-DB): 2008 update.</title>
        <authorList>
            <consortium name="The rice annotation project (RAP)"/>
        </authorList>
    </citation>
    <scope>GENOME REANNOTATION</scope>
    <source>
        <strain evidence="4">cv. Nipponbare</strain>
    </source>
</reference>